<dbReference type="GO" id="GO:1902201">
    <property type="term" value="P:negative regulation of bacterial-type flagellum-dependent cell motility"/>
    <property type="evidence" value="ECO:0007669"/>
    <property type="project" value="TreeGrafter"/>
</dbReference>
<dbReference type="SMART" id="SM00304">
    <property type="entry name" value="HAMP"/>
    <property type="match status" value="1"/>
</dbReference>
<feature type="coiled-coil region" evidence="3">
    <location>
        <begin position="219"/>
        <end position="246"/>
    </location>
</feature>
<dbReference type="GO" id="GO:0052621">
    <property type="term" value="F:diguanylate cyclase activity"/>
    <property type="evidence" value="ECO:0007669"/>
    <property type="project" value="UniProtKB-EC"/>
</dbReference>
<dbReference type="Gene3D" id="6.10.340.10">
    <property type="match status" value="1"/>
</dbReference>
<dbReference type="EC" id="2.7.7.65" evidence="1"/>
<keyword evidence="4" id="KW-1133">Transmembrane helix</keyword>
<evidence type="ECO:0000256" key="4">
    <source>
        <dbReference type="SAM" id="Phobius"/>
    </source>
</evidence>
<dbReference type="InterPro" id="IPR000160">
    <property type="entry name" value="GGDEF_dom"/>
</dbReference>
<feature type="domain" description="HAMP" evidence="5">
    <location>
        <begin position="167"/>
        <end position="224"/>
    </location>
</feature>
<dbReference type="SUPFAM" id="SSF55073">
    <property type="entry name" value="Nucleotide cyclase"/>
    <property type="match status" value="1"/>
</dbReference>
<keyword evidence="4" id="KW-0472">Membrane</keyword>
<sequence length="624" mass="70615">MPTRRLTRQLIWQLLLYTLLFGVAVTTLKAVQVLHNGQQQMDAIPATVSRLYLPLLGQSAWDVDIPAIQLQLRLIAQLPGVQSVELRTELGQSLRYENPEAADRLNSEEYRLPLRATHSMESIGSLLVTVSHQHIYHAMWQEVISSALQFLLEFFGLALLLWWLFNRQLVKPLQDMAHTVRNYQPGQPLPPLLPGTPEQVVDNELSELARAFRSMSSNINRHLAERQVIETELASHRDQLADLVTERTRELDQLLSFQQLIAGISTRFINIPLHDIDQATDMALGEIGRFMQVERCYLISFADNWLVETVHEWCASGIQPTTHTLRGQSMLQRQWACQQLQNFGLLSLDALTDLPESASTERAELQAHQVQSLFMLRIDHMGRPVGMFGCDMISRQRRWQGKEQQQARLVGETLANTIIRRQQLQALSSAQQQLRSANADLARMAFSDGLTGIANRRYFDEQLSQYFQQARQEASPLSVLQIDIDYFKQFNDSYGHLAGDQCLRQVAQCIQARLPEPQDLAARVGGEEFSVLLPGSNSEHACQLAEQIRLAIWQLAIAHRQSSAGDRVSVSIGVATRHAQHDSAHLLMRDADRALYRAKHLGRNQVSCADAPSPISNQSNRTFP</sequence>
<dbReference type="GO" id="GO:0007165">
    <property type="term" value="P:signal transduction"/>
    <property type="evidence" value="ECO:0007669"/>
    <property type="project" value="InterPro"/>
</dbReference>
<organism evidence="7 8">
    <name type="scientific">Aquitalea magnusonii</name>
    <dbReference type="NCBI Taxonomy" id="332411"/>
    <lineage>
        <taxon>Bacteria</taxon>
        <taxon>Pseudomonadati</taxon>
        <taxon>Pseudomonadota</taxon>
        <taxon>Betaproteobacteria</taxon>
        <taxon>Neisseriales</taxon>
        <taxon>Chromobacteriaceae</taxon>
        <taxon>Aquitalea</taxon>
    </lineage>
</organism>
<evidence type="ECO:0000256" key="2">
    <source>
        <dbReference type="ARBA" id="ARBA00034247"/>
    </source>
</evidence>
<dbReference type="Gene3D" id="3.30.450.40">
    <property type="match status" value="1"/>
</dbReference>
<dbReference type="SUPFAM" id="SSF55781">
    <property type="entry name" value="GAF domain-like"/>
    <property type="match status" value="1"/>
</dbReference>
<dbReference type="RefSeq" id="WP_089085889.1">
    <property type="nucleotide sequence ID" value="NZ_AP018823.1"/>
</dbReference>
<dbReference type="InterPro" id="IPR003660">
    <property type="entry name" value="HAMP_dom"/>
</dbReference>
<dbReference type="InterPro" id="IPR033414">
    <property type="entry name" value="Sensor_dom"/>
</dbReference>
<feature type="domain" description="GGDEF" evidence="6">
    <location>
        <begin position="475"/>
        <end position="611"/>
    </location>
</feature>
<dbReference type="Proteomes" id="UP000198290">
    <property type="component" value="Chromosome"/>
</dbReference>
<dbReference type="InterPro" id="IPR029787">
    <property type="entry name" value="Nucleotide_cyclase"/>
</dbReference>
<gene>
    <name evidence="7" type="ORF">DLM_3359</name>
</gene>
<dbReference type="Pfam" id="PF17149">
    <property type="entry name" value="CHASE5"/>
    <property type="match status" value="1"/>
</dbReference>
<dbReference type="InterPro" id="IPR050469">
    <property type="entry name" value="Diguanylate_Cyclase"/>
</dbReference>
<dbReference type="CDD" id="cd01949">
    <property type="entry name" value="GGDEF"/>
    <property type="match status" value="1"/>
</dbReference>
<dbReference type="PROSITE" id="PS50885">
    <property type="entry name" value="HAMP"/>
    <property type="match status" value="1"/>
</dbReference>
<evidence type="ECO:0000256" key="1">
    <source>
        <dbReference type="ARBA" id="ARBA00012528"/>
    </source>
</evidence>
<dbReference type="Gene3D" id="3.30.70.270">
    <property type="match status" value="1"/>
</dbReference>
<evidence type="ECO:0000259" key="5">
    <source>
        <dbReference type="PROSITE" id="PS50885"/>
    </source>
</evidence>
<keyword evidence="4" id="KW-0812">Transmembrane</keyword>
<dbReference type="PROSITE" id="PS50887">
    <property type="entry name" value="GGDEF"/>
    <property type="match status" value="1"/>
</dbReference>
<keyword evidence="3" id="KW-0175">Coiled coil</keyword>
<dbReference type="Pfam" id="PF00990">
    <property type="entry name" value="GGDEF"/>
    <property type="match status" value="1"/>
</dbReference>
<dbReference type="InterPro" id="IPR029016">
    <property type="entry name" value="GAF-like_dom_sf"/>
</dbReference>
<evidence type="ECO:0000259" key="6">
    <source>
        <dbReference type="PROSITE" id="PS50887"/>
    </source>
</evidence>
<keyword evidence="8" id="KW-1185">Reference proteome</keyword>
<dbReference type="SMART" id="SM00267">
    <property type="entry name" value="GGDEF"/>
    <property type="match status" value="1"/>
</dbReference>
<dbReference type="FunFam" id="3.30.70.270:FF:000001">
    <property type="entry name" value="Diguanylate cyclase domain protein"/>
    <property type="match status" value="1"/>
</dbReference>
<dbReference type="STRING" id="332411.VI06_10005"/>
<dbReference type="NCBIfam" id="TIGR00254">
    <property type="entry name" value="GGDEF"/>
    <property type="match status" value="1"/>
</dbReference>
<accession>A0A3G9GJW2</accession>
<dbReference type="GO" id="GO:0043709">
    <property type="term" value="P:cell adhesion involved in single-species biofilm formation"/>
    <property type="evidence" value="ECO:0007669"/>
    <property type="project" value="TreeGrafter"/>
</dbReference>
<reference evidence="7 8" key="2">
    <citation type="journal article" date="2017" name="Genome Announc.">
        <title>Draft genome sequence of Aquitalea magnusonii strain H3, a plant growth-promoting bacterium of duckweed Lemna minor.</title>
        <authorList>
            <person name="Ishizawa H."/>
            <person name="Kuroda M."/>
            <person name="Ike M."/>
        </authorList>
    </citation>
    <scope>NUCLEOTIDE SEQUENCE [LARGE SCALE GENOMIC DNA]</scope>
    <source>
        <strain evidence="7 8">H3</strain>
    </source>
</reference>
<name>A0A3G9GJW2_9NEIS</name>
<comment type="catalytic activity">
    <reaction evidence="2">
        <text>2 GTP = 3',3'-c-di-GMP + 2 diphosphate</text>
        <dbReference type="Rhea" id="RHEA:24898"/>
        <dbReference type="ChEBI" id="CHEBI:33019"/>
        <dbReference type="ChEBI" id="CHEBI:37565"/>
        <dbReference type="ChEBI" id="CHEBI:58805"/>
        <dbReference type="EC" id="2.7.7.65"/>
    </reaction>
</comment>
<reference evidence="8" key="3">
    <citation type="journal article" date="2017" name="Plant Physiol. Biochem.">
        <title>Differential oxidative and antioxidative response of duckweed Lemna minor toward plant growth promoting/inhibiting bacteria.</title>
        <authorList>
            <person name="Ishizawa H."/>
            <person name="Kuroda M."/>
            <person name="Morikawa M."/>
            <person name="Ike M."/>
        </authorList>
    </citation>
    <scope>NUCLEOTIDE SEQUENCE [LARGE SCALE GENOMIC DNA]</scope>
    <source>
        <strain evidence="8">H3</strain>
    </source>
</reference>
<dbReference type="AlphaFoldDB" id="A0A3G9GJW2"/>
<dbReference type="PANTHER" id="PTHR45138">
    <property type="entry name" value="REGULATORY COMPONENTS OF SENSORY TRANSDUCTION SYSTEM"/>
    <property type="match status" value="1"/>
</dbReference>
<dbReference type="GO" id="GO:0005886">
    <property type="term" value="C:plasma membrane"/>
    <property type="evidence" value="ECO:0007669"/>
    <property type="project" value="TreeGrafter"/>
</dbReference>
<evidence type="ECO:0000313" key="7">
    <source>
        <dbReference type="EMBL" id="BBF86949.1"/>
    </source>
</evidence>
<dbReference type="InterPro" id="IPR043128">
    <property type="entry name" value="Rev_trsase/Diguanyl_cyclase"/>
</dbReference>
<dbReference type="PANTHER" id="PTHR45138:SF9">
    <property type="entry name" value="DIGUANYLATE CYCLASE DGCM-RELATED"/>
    <property type="match status" value="1"/>
</dbReference>
<feature type="transmembrane region" description="Helical" evidence="4">
    <location>
        <begin position="147"/>
        <end position="165"/>
    </location>
</feature>
<protein>
    <recommendedName>
        <fullName evidence="1">diguanylate cyclase</fullName>
        <ecNumber evidence="1">2.7.7.65</ecNumber>
    </recommendedName>
</protein>
<dbReference type="InterPro" id="IPR003018">
    <property type="entry name" value="GAF"/>
</dbReference>
<dbReference type="EMBL" id="AP018823">
    <property type="protein sequence ID" value="BBF86949.1"/>
    <property type="molecule type" value="Genomic_DNA"/>
</dbReference>
<proteinExistence type="predicted"/>
<dbReference type="KEGG" id="amah:DLM_3359"/>
<dbReference type="SMART" id="SM00065">
    <property type="entry name" value="GAF"/>
    <property type="match status" value="1"/>
</dbReference>
<evidence type="ECO:0000256" key="3">
    <source>
        <dbReference type="SAM" id="Coils"/>
    </source>
</evidence>
<reference evidence="8" key="1">
    <citation type="journal article" date="2017" name="Biotechnol. Biofuels">
        <title>Evaluation of environmental bacterial communities as a factor affecting the growth of duckweed Lemna minor.</title>
        <authorList>
            <person name="Ishizawa H."/>
            <person name="Kuroda M."/>
            <person name="Morikawa M."/>
            <person name="Ike M."/>
        </authorList>
    </citation>
    <scope>NUCLEOTIDE SEQUENCE [LARGE SCALE GENOMIC DNA]</scope>
    <source>
        <strain evidence="8">H3</strain>
    </source>
</reference>
<dbReference type="OrthoDB" id="9813903at2"/>
<evidence type="ECO:0000313" key="8">
    <source>
        <dbReference type="Proteomes" id="UP000198290"/>
    </source>
</evidence>